<name>A0A4R2RSI2_9FIRM</name>
<protein>
    <recommendedName>
        <fullName evidence="2">Anti-sigma factor antagonist</fullName>
    </recommendedName>
</protein>
<dbReference type="GO" id="GO:0043856">
    <property type="term" value="F:anti-sigma factor antagonist activity"/>
    <property type="evidence" value="ECO:0007669"/>
    <property type="project" value="InterPro"/>
</dbReference>
<reference evidence="4 5" key="1">
    <citation type="submission" date="2019-03" db="EMBL/GenBank/DDBJ databases">
        <title>Genomic Encyclopedia of Type Strains, Phase IV (KMG-IV): sequencing the most valuable type-strain genomes for metagenomic binning, comparative biology and taxonomic classification.</title>
        <authorList>
            <person name="Goeker M."/>
        </authorList>
    </citation>
    <scope>NUCLEOTIDE SEQUENCE [LARGE SCALE GENOMIC DNA]</scope>
    <source>
        <strain evidence="4 5">DSM 11170</strain>
    </source>
</reference>
<evidence type="ECO:0000259" key="3">
    <source>
        <dbReference type="PROSITE" id="PS50801"/>
    </source>
</evidence>
<sequence length="121" mass="13410">MVAAVELQIQRFDDALVVRLYGEIDMGVSEGLRRSIDREWERQRLRYLVLGLQEVDFIDSSGIGLLLGRYKRVIAQGGKMALVGARPAVHRILELSGMYKVMPGFAGEGEAIRMLKGGFGA</sequence>
<dbReference type="PANTHER" id="PTHR33495">
    <property type="entry name" value="ANTI-SIGMA FACTOR ANTAGONIST TM_1081-RELATED-RELATED"/>
    <property type="match status" value="1"/>
</dbReference>
<dbReference type="CDD" id="cd07043">
    <property type="entry name" value="STAS_anti-anti-sigma_factors"/>
    <property type="match status" value="1"/>
</dbReference>
<comment type="caution">
    <text evidence="4">The sequence shown here is derived from an EMBL/GenBank/DDBJ whole genome shotgun (WGS) entry which is preliminary data.</text>
</comment>
<dbReference type="SUPFAM" id="SSF52091">
    <property type="entry name" value="SpoIIaa-like"/>
    <property type="match status" value="1"/>
</dbReference>
<dbReference type="Pfam" id="PF01740">
    <property type="entry name" value="STAS"/>
    <property type="match status" value="1"/>
</dbReference>
<dbReference type="PANTHER" id="PTHR33495:SF2">
    <property type="entry name" value="ANTI-SIGMA FACTOR ANTAGONIST TM_1081-RELATED"/>
    <property type="match status" value="1"/>
</dbReference>
<evidence type="ECO:0000256" key="2">
    <source>
        <dbReference type="RuleBase" id="RU003749"/>
    </source>
</evidence>
<dbReference type="InterPro" id="IPR036513">
    <property type="entry name" value="STAS_dom_sf"/>
</dbReference>
<feature type="domain" description="STAS" evidence="3">
    <location>
        <begin position="5"/>
        <end position="115"/>
    </location>
</feature>
<dbReference type="Proteomes" id="UP000294813">
    <property type="component" value="Unassembled WGS sequence"/>
</dbReference>
<dbReference type="InterPro" id="IPR002645">
    <property type="entry name" value="STAS_dom"/>
</dbReference>
<accession>A0A4R2RSI2</accession>
<evidence type="ECO:0000313" key="5">
    <source>
        <dbReference type="Proteomes" id="UP000294813"/>
    </source>
</evidence>
<dbReference type="PROSITE" id="PS50801">
    <property type="entry name" value="STAS"/>
    <property type="match status" value="1"/>
</dbReference>
<comment type="similarity">
    <text evidence="1 2">Belongs to the anti-sigma-factor antagonist family.</text>
</comment>
<dbReference type="Gene3D" id="3.30.750.24">
    <property type="entry name" value="STAS domain"/>
    <property type="match status" value="1"/>
</dbReference>
<keyword evidence="5" id="KW-1185">Reference proteome</keyword>
<evidence type="ECO:0000313" key="4">
    <source>
        <dbReference type="EMBL" id="TCP67200.1"/>
    </source>
</evidence>
<dbReference type="InterPro" id="IPR003658">
    <property type="entry name" value="Anti-sigma_ant"/>
</dbReference>
<evidence type="ECO:0000256" key="1">
    <source>
        <dbReference type="ARBA" id="ARBA00009013"/>
    </source>
</evidence>
<dbReference type="EMBL" id="SLXT01000005">
    <property type="protein sequence ID" value="TCP67200.1"/>
    <property type="molecule type" value="Genomic_DNA"/>
</dbReference>
<dbReference type="NCBIfam" id="TIGR00377">
    <property type="entry name" value="ant_ant_sig"/>
    <property type="match status" value="1"/>
</dbReference>
<organism evidence="4 5">
    <name type="scientific">Heliophilum fasciatum</name>
    <dbReference type="NCBI Taxonomy" id="35700"/>
    <lineage>
        <taxon>Bacteria</taxon>
        <taxon>Bacillati</taxon>
        <taxon>Bacillota</taxon>
        <taxon>Clostridia</taxon>
        <taxon>Eubacteriales</taxon>
        <taxon>Heliobacteriaceae</taxon>
        <taxon>Heliophilum</taxon>
    </lineage>
</organism>
<dbReference type="AlphaFoldDB" id="A0A4R2RSI2"/>
<proteinExistence type="inferred from homology"/>
<gene>
    <name evidence="4" type="ORF">EDD73_10595</name>
</gene>